<gene>
    <name evidence="1" type="ORF">PGT21_020674</name>
</gene>
<protein>
    <submittedName>
        <fullName evidence="1">Uncharacterized protein</fullName>
    </submittedName>
</protein>
<organism evidence="1 2">
    <name type="scientific">Puccinia graminis f. sp. tritici</name>
    <dbReference type="NCBI Taxonomy" id="56615"/>
    <lineage>
        <taxon>Eukaryota</taxon>
        <taxon>Fungi</taxon>
        <taxon>Dikarya</taxon>
        <taxon>Basidiomycota</taxon>
        <taxon>Pucciniomycotina</taxon>
        <taxon>Pucciniomycetes</taxon>
        <taxon>Pucciniales</taxon>
        <taxon>Pucciniaceae</taxon>
        <taxon>Puccinia</taxon>
    </lineage>
</organism>
<name>A0A5B0M0N2_PUCGR</name>
<dbReference type="AlphaFoldDB" id="A0A5B0M0N2"/>
<reference evidence="1 2" key="1">
    <citation type="submission" date="2019-05" db="EMBL/GenBank/DDBJ databases">
        <title>Emergence of the Ug99 lineage of the wheat stem rust pathogen through somatic hybridization.</title>
        <authorList>
            <person name="Li F."/>
            <person name="Upadhyaya N.M."/>
            <person name="Sperschneider J."/>
            <person name="Matny O."/>
            <person name="Nguyen-Phuc H."/>
            <person name="Mago R."/>
            <person name="Raley C."/>
            <person name="Miller M.E."/>
            <person name="Silverstein K.A.T."/>
            <person name="Henningsen E."/>
            <person name="Hirsch C.D."/>
            <person name="Visser B."/>
            <person name="Pretorius Z.A."/>
            <person name="Steffenson B.J."/>
            <person name="Schwessinger B."/>
            <person name="Dodds P.N."/>
            <person name="Figueroa M."/>
        </authorList>
    </citation>
    <scope>NUCLEOTIDE SEQUENCE [LARGE SCALE GENOMIC DNA]</scope>
    <source>
        <strain evidence="1">21-0</strain>
    </source>
</reference>
<dbReference type="Proteomes" id="UP000324748">
    <property type="component" value="Unassembled WGS sequence"/>
</dbReference>
<accession>A0A5B0M0N2</accession>
<evidence type="ECO:0000313" key="2">
    <source>
        <dbReference type="Proteomes" id="UP000324748"/>
    </source>
</evidence>
<evidence type="ECO:0000313" key="1">
    <source>
        <dbReference type="EMBL" id="KAA1069314.1"/>
    </source>
</evidence>
<sequence length="154" mass="17233">MPALSGTSMHINVRMNPAATVHRLPPTALQAIDPLLVPVRPRMRYERSRFALHSTVSPGRLSHLRRSADDPFVLQLPTYRSHRSRRHSLAVPPQPIPRLDPRLQLFCTHVPCNQGPTNGLRQFATVPPSDPPRSVRCAVIYPPFATPNRFCAVA</sequence>
<keyword evidence="2" id="KW-1185">Reference proteome</keyword>
<proteinExistence type="predicted"/>
<dbReference type="EMBL" id="VSWC01000183">
    <property type="protein sequence ID" value="KAA1069314.1"/>
    <property type="molecule type" value="Genomic_DNA"/>
</dbReference>
<dbReference type="OrthoDB" id="10270020at2759"/>
<comment type="caution">
    <text evidence="1">The sequence shown here is derived from an EMBL/GenBank/DDBJ whole genome shotgun (WGS) entry which is preliminary data.</text>
</comment>